<proteinExistence type="predicted"/>
<organism evidence="1">
    <name type="scientific">uncultured spirochete</name>
    <dbReference type="NCBI Taxonomy" id="156406"/>
    <lineage>
        <taxon>Bacteria</taxon>
        <taxon>Pseudomonadati</taxon>
        <taxon>Spirochaetota</taxon>
        <taxon>Spirochaetia</taxon>
        <taxon>Spirochaetales</taxon>
        <taxon>environmental samples</taxon>
    </lineage>
</organism>
<protein>
    <submittedName>
        <fullName evidence="1">Uncharacterized protein</fullName>
    </submittedName>
</protein>
<dbReference type="EMBL" id="FWDO01000008">
    <property type="protein sequence ID" value="SLM19930.1"/>
    <property type="molecule type" value="Genomic_DNA"/>
</dbReference>
<reference evidence="1" key="1">
    <citation type="submission" date="2017-02" db="EMBL/GenBank/DDBJ databases">
        <authorList>
            <person name="Regsiter A."/>
            <person name="William W."/>
        </authorList>
    </citation>
    <scope>NUCLEOTIDE SEQUENCE</scope>
    <source>
        <strain evidence="1">BdmA 4</strain>
    </source>
</reference>
<dbReference type="AlphaFoldDB" id="A0A3P3XUG9"/>
<gene>
    <name evidence="1" type="ORF">SPIRO4BDMA_80037</name>
</gene>
<sequence>MQIHNPYFWQVVFIDREPEKAVFFTVAPNKEQPEYTASLVLDPFARQK</sequence>
<evidence type="ECO:0000313" key="1">
    <source>
        <dbReference type="EMBL" id="SLM19930.1"/>
    </source>
</evidence>
<accession>A0A3P3XUG9</accession>
<name>A0A3P3XUG9_9SPIR</name>